<dbReference type="InterPro" id="IPR050072">
    <property type="entry name" value="Peptidase_M20A"/>
</dbReference>
<comment type="cofactor">
    <cofactor evidence="1">
        <name>Zn(2+)</name>
        <dbReference type="ChEBI" id="CHEBI:29105"/>
    </cofactor>
</comment>
<dbReference type="GO" id="GO:0008237">
    <property type="term" value="F:metallopeptidase activity"/>
    <property type="evidence" value="ECO:0007669"/>
    <property type="project" value="UniProtKB-KW"/>
</dbReference>
<dbReference type="InterPro" id="IPR011650">
    <property type="entry name" value="Peptidase_M20_dimer"/>
</dbReference>
<dbReference type="SUPFAM" id="SSF53187">
    <property type="entry name" value="Zn-dependent exopeptidases"/>
    <property type="match status" value="1"/>
</dbReference>
<dbReference type="PANTHER" id="PTHR43808:SF31">
    <property type="entry name" value="N-ACETYL-L-CITRULLINE DEACETYLASE"/>
    <property type="match status" value="1"/>
</dbReference>
<keyword evidence="8" id="KW-0482">Metalloprotease</keyword>
<dbReference type="InterPro" id="IPR002933">
    <property type="entry name" value="Peptidase_M20"/>
</dbReference>
<proteinExistence type="inferred from homology"/>
<dbReference type="GO" id="GO:0016805">
    <property type="term" value="F:dipeptidase activity"/>
    <property type="evidence" value="ECO:0007669"/>
    <property type="project" value="UniProtKB-KW"/>
</dbReference>
<dbReference type="AlphaFoldDB" id="A0A7S8CC60"/>
<reference evidence="10 11" key="1">
    <citation type="submission" date="2019-07" db="EMBL/GenBank/DDBJ databases">
        <title>Genome sequence of 2 isolates from Red Sea Mangroves.</title>
        <authorList>
            <person name="Sefrji F."/>
            <person name="Michoud G."/>
            <person name="Merlino G."/>
            <person name="Daffonchio D."/>
        </authorList>
    </citation>
    <scope>NUCLEOTIDE SEQUENCE [LARGE SCALE GENOMIC DNA]</scope>
    <source>
        <strain evidence="10 11">R1DC41</strain>
    </source>
</reference>
<evidence type="ECO:0000256" key="6">
    <source>
        <dbReference type="ARBA" id="ARBA00022833"/>
    </source>
</evidence>
<evidence type="ECO:0000256" key="7">
    <source>
        <dbReference type="ARBA" id="ARBA00022997"/>
    </source>
</evidence>
<dbReference type="PANTHER" id="PTHR43808">
    <property type="entry name" value="ACETYLORNITHINE DEACETYLASE"/>
    <property type="match status" value="1"/>
</dbReference>
<dbReference type="Pfam" id="PF01546">
    <property type="entry name" value="Peptidase_M20"/>
    <property type="match status" value="1"/>
</dbReference>
<dbReference type="Gene3D" id="3.40.630.10">
    <property type="entry name" value="Zn peptidases"/>
    <property type="match status" value="1"/>
</dbReference>
<dbReference type="RefSeq" id="WP_239671947.1">
    <property type="nucleotide sequence ID" value="NZ_CP049742.1"/>
</dbReference>
<gene>
    <name evidence="10" type="primary">pepV</name>
    <name evidence="10" type="ORF">G8O30_09990</name>
</gene>
<dbReference type="NCBIfam" id="NF005591">
    <property type="entry name" value="PRK07318.1"/>
    <property type="match status" value="1"/>
</dbReference>
<organism evidence="10 11">
    <name type="scientific">Mangrovibacillus cuniculi</name>
    <dbReference type="NCBI Taxonomy" id="2593652"/>
    <lineage>
        <taxon>Bacteria</taxon>
        <taxon>Bacillati</taxon>
        <taxon>Bacillota</taxon>
        <taxon>Bacilli</taxon>
        <taxon>Bacillales</taxon>
        <taxon>Bacillaceae</taxon>
        <taxon>Mangrovibacillus</taxon>
    </lineage>
</organism>
<dbReference type="Proteomes" id="UP000593626">
    <property type="component" value="Chromosome"/>
</dbReference>
<dbReference type="Pfam" id="PF07687">
    <property type="entry name" value="M20_dimer"/>
    <property type="match status" value="1"/>
</dbReference>
<evidence type="ECO:0000256" key="3">
    <source>
        <dbReference type="ARBA" id="ARBA00022670"/>
    </source>
</evidence>
<protein>
    <submittedName>
        <fullName evidence="10">Dipeptidase PepV</fullName>
    </submittedName>
</protein>
<keyword evidence="3" id="KW-0645">Protease</keyword>
<sequence>MDWQKEVEKRKDQLIEDLRGLLAIRSVLDESTATEDAPFGPEVKKALTYMLDLGKRDGYETEEVENVAGHLEMGQGEESVGILCHVDIVPEGEGWSYPPFEGVIDNERIYARGAIDDKGPTMAAYYAMNIIKELGFTLNKRVRMIIGTDEESEWRCVNTYFKEEEMPTIGFAPDADFPIIHAEKGLVDMVVNIPGSEVNNGELALLSFQSGQRFNMVPDRAKAILSGEERTTHWLQMFRDYLEENKLTGGVEVENGHIVLTVEGVSAHAMEPENGVNAGLHLANILAKLPLDEGGQKFVGFLSSSFFGQSRGQGIGFRYSDDITGDLTVNIGTMSYNKESGGKVGVNMRYPVTFEFLPQFDQWKKEVEALSYTLSLKTHMTPHHVAKDDPFIQTLSKVYEEQTGEKAELLTIGGGTYARSLETGVAFGAMFPGRPDVAHQKDEYMELEDLWKATAIYAQAIYELAVEK</sequence>
<dbReference type="GO" id="GO:0008270">
    <property type="term" value="F:zinc ion binding"/>
    <property type="evidence" value="ECO:0007669"/>
    <property type="project" value="InterPro"/>
</dbReference>
<dbReference type="EMBL" id="CP049742">
    <property type="protein sequence ID" value="QPC47279.1"/>
    <property type="molecule type" value="Genomic_DNA"/>
</dbReference>
<feature type="domain" description="Peptidase M20 dimerisation" evidence="9">
    <location>
        <begin position="259"/>
        <end position="333"/>
    </location>
</feature>
<dbReference type="NCBIfam" id="TIGR01887">
    <property type="entry name" value="dipeptidaselike"/>
    <property type="match status" value="1"/>
</dbReference>
<keyword evidence="7" id="KW-0224">Dipeptidase</keyword>
<evidence type="ECO:0000256" key="1">
    <source>
        <dbReference type="ARBA" id="ARBA00001947"/>
    </source>
</evidence>
<evidence type="ECO:0000256" key="8">
    <source>
        <dbReference type="ARBA" id="ARBA00023049"/>
    </source>
</evidence>
<evidence type="ECO:0000256" key="5">
    <source>
        <dbReference type="ARBA" id="ARBA00022801"/>
    </source>
</evidence>
<keyword evidence="11" id="KW-1185">Reference proteome</keyword>
<evidence type="ECO:0000313" key="10">
    <source>
        <dbReference type="EMBL" id="QPC47279.1"/>
    </source>
</evidence>
<keyword evidence="4" id="KW-0479">Metal-binding</keyword>
<dbReference type="GO" id="GO:0006508">
    <property type="term" value="P:proteolysis"/>
    <property type="evidence" value="ECO:0007669"/>
    <property type="project" value="UniProtKB-KW"/>
</dbReference>
<keyword evidence="5" id="KW-0378">Hydrolase</keyword>
<dbReference type="Gene3D" id="3.30.70.360">
    <property type="match status" value="2"/>
</dbReference>
<dbReference type="CDD" id="cd03888">
    <property type="entry name" value="M20_PepV"/>
    <property type="match status" value="1"/>
</dbReference>
<evidence type="ECO:0000313" key="11">
    <source>
        <dbReference type="Proteomes" id="UP000593626"/>
    </source>
</evidence>
<dbReference type="GO" id="GO:0008777">
    <property type="term" value="F:acetylornithine deacetylase activity"/>
    <property type="evidence" value="ECO:0007669"/>
    <property type="project" value="TreeGrafter"/>
</dbReference>
<dbReference type="KEGG" id="mcui:G8O30_09990"/>
<dbReference type="SUPFAM" id="SSF55031">
    <property type="entry name" value="Bacterial exopeptidase dimerisation domain"/>
    <property type="match status" value="1"/>
</dbReference>
<evidence type="ECO:0000256" key="2">
    <source>
        <dbReference type="ARBA" id="ARBA00006247"/>
    </source>
</evidence>
<name>A0A7S8CC60_9BACI</name>
<accession>A0A7S8CC60</accession>
<dbReference type="GO" id="GO:0006526">
    <property type="term" value="P:L-arginine biosynthetic process"/>
    <property type="evidence" value="ECO:0007669"/>
    <property type="project" value="TreeGrafter"/>
</dbReference>
<evidence type="ECO:0000256" key="4">
    <source>
        <dbReference type="ARBA" id="ARBA00022723"/>
    </source>
</evidence>
<keyword evidence="6" id="KW-0862">Zinc</keyword>
<dbReference type="InterPro" id="IPR036264">
    <property type="entry name" value="Bact_exopeptidase_dim_dom"/>
</dbReference>
<comment type="similarity">
    <text evidence="2">Belongs to the peptidase M20A family.</text>
</comment>
<evidence type="ECO:0000259" key="9">
    <source>
        <dbReference type="Pfam" id="PF07687"/>
    </source>
</evidence>
<dbReference type="InterPro" id="IPR010964">
    <property type="entry name" value="M20A_pepV-rel"/>
</dbReference>